<evidence type="ECO:0000313" key="2">
    <source>
        <dbReference type="WBParaSite" id="sdigi.contig91.g4112.t1"/>
    </source>
</evidence>
<proteinExistence type="predicted"/>
<dbReference type="WBParaSite" id="sdigi.contig91.g4112.t1">
    <property type="protein sequence ID" value="sdigi.contig91.g4112.t1"/>
    <property type="gene ID" value="sdigi.contig91.g4112"/>
</dbReference>
<name>A0A915Q6G5_9BILA</name>
<protein>
    <submittedName>
        <fullName evidence="2">Uncharacterized protein</fullName>
    </submittedName>
</protein>
<keyword evidence="1" id="KW-1185">Reference proteome</keyword>
<reference evidence="2" key="1">
    <citation type="submission" date="2022-11" db="UniProtKB">
        <authorList>
            <consortium name="WormBaseParasite"/>
        </authorList>
    </citation>
    <scope>IDENTIFICATION</scope>
</reference>
<dbReference type="Proteomes" id="UP000887581">
    <property type="component" value="Unplaced"/>
</dbReference>
<organism evidence="1 2">
    <name type="scientific">Setaria digitata</name>
    <dbReference type="NCBI Taxonomy" id="48799"/>
    <lineage>
        <taxon>Eukaryota</taxon>
        <taxon>Metazoa</taxon>
        <taxon>Ecdysozoa</taxon>
        <taxon>Nematoda</taxon>
        <taxon>Chromadorea</taxon>
        <taxon>Rhabditida</taxon>
        <taxon>Spirurina</taxon>
        <taxon>Spiruromorpha</taxon>
        <taxon>Filarioidea</taxon>
        <taxon>Setariidae</taxon>
        <taxon>Setaria</taxon>
    </lineage>
</organism>
<dbReference type="AlphaFoldDB" id="A0A915Q6G5"/>
<accession>A0A915Q6G5</accession>
<evidence type="ECO:0000313" key="1">
    <source>
        <dbReference type="Proteomes" id="UP000887581"/>
    </source>
</evidence>
<sequence length="174" mass="19536">MTIRRSSVDLSMSNYKKMHGLANKLPGSRCRMRMLMIPQCESSDTSTSVSANSVPLRNSREGCGRPQVVCTSGSQLSDRYVRVVTRNTRIPKNSMLWRVLLAVWCTSLVVEAQELSQLFLSSYPSQSRFLNFAGKSQRDIVVRLTKNLTEDTPVGTLIATFRAEDKDSMTHNLT</sequence>